<dbReference type="InterPro" id="IPR043148">
    <property type="entry name" value="TagF_C"/>
</dbReference>
<gene>
    <name evidence="1" type="ORF">MC378_04375</name>
</gene>
<name>A0A9X1VLM4_9FLAO</name>
<dbReference type="AlphaFoldDB" id="A0A9X1VLM4"/>
<dbReference type="GO" id="GO:0016020">
    <property type="term" value="C:membrane"/>
    <property type="evidence" value="ECO:0007669"/>
    <property type="project" value="InterPro"/>
</dbReference>
<sequence length="464" mass="54082">MTNKKILFLLPDGGGLRNFVYSDFYKKLQQKEVEVSYWNGSCFPINEKLFRKEIKIEKATTHSLTSILSRARKRIELNLFTKEFKDHVYQMYKFPLTYNNFGNTLKSVMVNILETFCSNKKGLNFVKNQIVKLERSTQRYTDCKSQLEAYKPNLVFCSNQRNTQALAPLLAAKDLGIKTACFIQSWDNVPKAMLVLETDYYYVWSNLMKEELLKYYSFIDENQVIVTGTPQFEPHYDDNLIESRADFCKSYGLDTNKKYICYSGDDETTSPLDQYYLEDLANAVRSLNNKGNNIGIIFRRCPVDFSNRFDEIINNNKDIIVSIDPIWKEYGNTTKARYPENEDYKLLSNICHHSEMVTNVCSSTVFDFVIHKKPCVYYNYEQPQLKKGIRDIGQNYDYIHFRSMPSKEAVIFCESKESLEKIVENTLLNKVSNVKIGTEWYHIIVGNEPSKSTECFVNSLSQII</sequence>
<comment type="caution">
    <text evidence="1">The sequence shown here is derived from an EMBL/GenBank/DDBJ whole genome shotgun (WGS) entry which is preliminary data.</text>
</comment>
<organism evidence="1 2">
    <name type="scientific">Polaribacter marinus</name>
    <dbReference type="NCBI Taxonomy" id="2916838"/>
    <lineage>
        <taxon>Bacteria</taxon>
        <taxon>Pseudomonadati</taxon>
        <taxon>Bacteroidota</taxon>
        <taxon>Flavobacteriia</taxon>
        <taxon>Flavobacteriales</taxon>
        <taxon>Flavobacteriaceae</taxon>
    </lineage>
</organism>
<evidence type="ECO:0000313" key="2">
    <source>
        <dbReference type="Proteomes" id="UP001139369"/>
    </source>
</evidence>
<dbReference type="RefSeq" id="WP_242177505.1">
    <property type="nucleotide sequence ID" value="NZ_JAKQYM010000002.1"/>
</dbReference>
<dbReference type="EMBL" id="JAKQYM010000002">
    <property type="protein sequence ID" value="MCI2228392.1"/>
    <property type="molecule type" value="Genomic_DNA"/>
</dbReference>
<dbReference type="Pfam" id="PF04464">
    <property type="entry name" value="Glyphos_transf"/>
    <property type="match status" value="1"/>
</dbReference>
<keyword evidence="2" id="KW-1185">Reference proteome</keyword>
<dbReference type="SUPFAM" id="SSF53756">
    <property type="entry name" value="UDP-Glycosyltransferase/glycogen phosphorylase"/>
    <property type="match status" value="1"/>
</dbReference>
<dbReference type="InterPro" id="IPR007554">
    <property type="entry name" value="Glycerophosphate_synth"/>
</dbReference>
<protein>
    <submittedName>
        <fullName evidence="1">CDP-glycerol glycerophosphotransferase family protein</fullName>
    </submittedName>
</protein>
<evidence type="ECO:0000313" key="1">
    <source>
        <dbReference type="EMBL" id="MCI2228392.1"/>
    </source>
</evidence>
<dbReference type="Proteomes" id="UP001139369">
    <property type="component" value="Unassembled WGS sequence"/>
</dbReference>
<dbReference type="Gene3D" id="3.40.50.12580">
    <property type="match status" value="1"/>
</dbReference>
<proteinExistence type="predicted"/>
<dbReference type="GO" id="GO:0047355">
    <property type="term" value="F:CDP-glycerol glycerophosphotransferase activity"/>
    <property type="evidence" value="ECO:0007669"/>
    <property type="project" value="InterPro"/>
</dbReference>
<reference evidence="1" key="1">
    <citation type="submission" date="2022-02" db="EMBL/GenBank/DDBJ databases">
        <title>Polaribacter sp. MSW13, isolated from seawater.</title>
        <authorList>
            <person name="Kristyanto S."/>
            <person name="Jung J."/>
            <person name="Jeon C.O."/>
        </authorList>
    </citation>
    <scope>NUCLEOTIDE SEQUENCE</scope>
    <source>
        <strain evidence="1">MSW13</strain>
    </source>
</reference>
<accession>A0A9X1VLM4</accession>